<organism evidence="3 4">
    <name type="scientific">Xinzhou nematode virus 6</name>
    <dbReference type="NCBI Taxonomy" id="1923774"/>
    <lineage>
        <taxon>Viruses</taxon>
        <taxon>Riboviria</taxon>
        <taxon>Orthornavirae</taxon>
        <taxon>Pisuviricota</taxon>
        <taxon>Pisoniviricetes</taxon>
        <taxon>Nidovirales</taxon>
        <taxon>Tornidovirineae</taxon>
        <taxon>Tobaniviridae</taxon>
        <taxon>Serpentovirinae</taxon>
        <taxon>Sectovirus</taxon>
        <taxon>Sanematovirus</taxon>
        <taxon>Sectovirus xinzhouense</taxon>
    </lineage>
</organism>
<evidence type="ECO:0000256" key="1">
    <source>
        <dbReference type="SAM" id="MobiDB-lite"/>
    </source>
</evidence>
<dbReference type="GeneID" id="40526536"/>
<keyword evidence="4" id="KW-1185">Reference proteome</keyword>
<reference evidence="3 4" key="1">
    <citation type="journal article" date="2016" name="Nature">
        <title>Redefining the invertebrate RNA virosphere.</title>
        <authorList>
            <person name="Shi M."/>
            <person name="Lin X.D."/>
            <person name="Tian J.H."/>
            <person name="Chen L.J."/>
            <person name="Chen X."/>
            <person name="Li C.X."/>
            <person name="Qin X.C."/>
            <person name="Li J."/>
            <person name="Cao J.P."/>
            <person name="Eden J.S."/>
            <person name="Buchmann J."/>
            <person name="Wang W."/>
            <person name="Xu J."/>
            <person name="Holmes E.C."/>
            <person name="Zhang Y.Z."/>
        </authorList>
    </citation>
    <scope>NUCLEOTIDE SEQUENCE [LARGE SCALE GENOMIC DNA]</scope>
    <source>
        <strain evidence="3 4">XZSJSC61041</strain>
    </source>
</reference>
<keyword evidence="2" id="KW-1133">Transmembrane helix</keyword>
<keyword evidence="2" id="KW-0812">Transmembrane</keyword>
<keyword evidence="2" id="KW-0472">Membrane</keyword>
<feature type="transmembrane region" description="Helical" evidence="2">
    <location>
        <begin position="233"/>
        <end position="256"/>
    </location>
</feature>
<evidence type="ECO:0000313" key="4">
    <source>
        <dbReference type="Proteomes" id="UP000270607"/>
    </source>
</evidence>
<dbReference type="Proteomes" id="UP000270607">
    <property type="component" value="Segment"/>
</dbReference>
<evidence type="ECO:0000313" key="3">
    <source>
        <dbReference type="EMBL" id="APG77347.1"/>
    </source>
</evidence>
<dbReference type="RefSeq" id="YP_009666301.1">
    <property type="nucleotide sequence ID" value="NC_043490.1"/>
</dbReference>
<evidence type="ECO:0000256" key="2">
    <source>
        <dbReference type="SAM" id="Phobius"/>
    </source>
</evidence>
<sequence length="269" mass="30362">MKFLIAIVSVLALASANTTETTPSDEPTTTEATDTTAMQTTTKAMTTTESTAKTTQKQCEVCPQYDFKFQLLDCRCNGTLLCQIELRDEPQLEKSNFTVLTGLYVFVNETYIQWFSSINIMYTNHTGRLPGLDPDCVENENITLAVAQSKIYTQPIAGGCQLNTPGNFYQYNGTKPKPTREVLKFCNATVLNTYVPIVTKDNSDQIVKYVYREIAYDLKCNDKTKLSFHDYEIAVYILLAVLAGFTFATILAPRVLKTNKKEKQQWHPY</sequence>
<dbReference type="EMBL" id="KX883637">
    <property type="protein sequence ID" value="APG77347.1"/>
    <property type="molecule type" value="Genomic_RNA"/>
</dbReference>
<name>A0A1L3KIW9_9NIDO</name>
<accession>A0A1L3KIW9</accession>
<dbReference type="KEGG" id="vg:40526536"/>
<proteinExistence type="predicted"/>
<protein>
    <submittedName>
        <fullName evidence="3">Uncharacterized protein</fullName>
    </submittedName>
</protein>
<feature type="region of interest" description="Disordered" evidence="1">
    <location>
        <begin position="18"/>
        <end position="50"/>
    </location>
</feature>